<keyword evidence="3" id="KW-1185">Reference proteome</keyword>
<comment type="caution">
    <text evidence="2">The sequence shown here is derived from an EMBL/GenBank/DDBJ whole genome shotgun (WGS) entry which is preliminary data.</text>
</comment>
<evidence type="ECO:0000313" key="3">
    <source>
        <dbReference type="Proteomes" id="UP000257143"/>
    </source>
</evidence>
<dbReference type="Proteomes" id="UP000257143">
    <property type="component" value="Unassembled WGS sequence"/>
</dbReference>
<evidence type="ECO:0000313" key="2">
    <source>
        <dbReference type="EMBL" id="RDW21413.1"/>
    </source>
</evidence>
<protein>
    <recommendedName>
        <fullName evidence="1">TcaA protein NTF2-like domain-containing protein</fullName>
    </recommendedName>
</protein>
<dbReference type="Pfam" id="PF22819">
    <property type="entry name" value="TcaA_5th"/>
    <property type="match status" value="1"/>
</dbReference>
<dbReference type="OrthoDB" id="1682769at2"/>
<dbReference type="InterPro" id="IPR054528">
    <property type="entry name" value="TcaA_5th"/>
</dbReference>
<feature type="domain" description="TcaA protein NTF2-like" evidence="1">
    <location>
        <begin position="2"/>
        <end position="71"/>
    </location>
</feature>
<dbReference type="AlphaFoldDB" id="A0A3D8PZL4"/>
<evidence type="ECO:0000259" key="1">
    <source>
        <dbReference type="Pfam" id="PF22819"/>
    </source>
</evidence>
<accession>A0A3D8PZL4</accession>
<dbReference type="EMBL" id="PIOC01000003">
    <property type="protein sequence ID" value="RDW21413.1"/>
    <property type="molecule type" value="Genomic_DNA"/>
</dbReference>
<sequence>MQEELVDRLNECGMTQKVIDASIFNIEEKDNQWIVTTNETIKLIYKSGEEETKGYSWDYTVEQSEDGTVLVDME</sequence>
<name>A0A3D8PZL4_9BACI</name>
<reference evidence="3" key="1">
    <citation type="submission" date="2017-11" db="EMBL/GenBank/DDBJ databases">
        <authorList>
            <person name="Zhu W."/>
        </authorList>
    </citation>
    <scope>NUCLEOTIDE SEQUENCE [LARGE SCALE GENOMIC DNA]</scope>
    <source>
        <strain evidence="3">CAU 1183</strain>
    </source>
</reference>
<gene>
    <name evidence="2" type="ORF">CWR48_03145</name>
</gene>
<proteinExistence type="predicted"/>
<organism evidence="2 3">
    <name type="scientific">Oceanobacillus arenosus</name>
    <dbReference type="NCBI Taxonomy" id="1229153"/>
    <lineage>
        <taxon>Bacteria</taxon>
        <taxon>Bacillati</taxon>
        <taxon>Bacillota</taxon>
        <taxon>Bacilli</taxon>
        <taxon>Bacillales</taxon>
        <taxon>Bacillaceae</taxon>
        <taxon>Oceanobacillus</taxon>
    </lineage>
</organism>